<evidence type="ECO:0000256" key="3">
    <source>
        <dbReference type="SAM" id="MobiDB-lite"/>
    </source>
</evidence>
<dbReference type="Gene3D" id="3.75.10.10">
    <property type="entry name" value="L-arginine/glycine Amidinotransferase, Chain A"/>
    <property type="match status" value="1"/>
</dbReference>
<keyword evidence="5" id="KW-1185">Reference proteome</keyword>
<feature type="region of interest" description="Disordered" evidence="3">
    <location>
        <begin position="1"/>
        <end position="24"/>
    </location>
</feature>
<dbReference type="RefSeq" id="WP_265363620.1">
    <property type="nucleotide sequence ID" value="NZ_CP110636.1"/>
</dbReference>
<dbReference type="CDD" id="cd21136">
    <property type="entry name" value="amidinotransferase_AGAT-like"/>
    <property type="match status" value="1"/>
</dbReference>
<dbReference type="SUPFAM" id="SSF55909">
    <property type="entry name" value="Pentein"/>
    <property type="match status" value="1"/>
</dbReference>
<gene>
    <name evidence="4" type="ORF">OJ254_21440</name>
</gene>
<evidence type="ECO:0000313" key="5">
    <source>
        <dbReference type="Proteomes" id="UP001164959"/>
    </source>
</evidence>
<comment type="similarity">
    <text evidence="1">Belongs to the amidinotransferase family.</text>
</comment>
<sequence>MSENDRSVRPHPSALSADRPKSPVCSYTEWDPLEEVIVGIVDDASFPTWHMALPPVLPGNQHETFRRNAGKPFPPEQVAAARAELEEFVRILEGEGVTVRRPEPIPQRTPYTTLDWTSTGMYAAMPRDAILVVGDDIIECPMAWRSRYYENLAYRPLLKEYFHGGAKWTAAPKPELTDAQFDQDWTDPGEDGPQRLVVTEFEPTFDAADFTRCGRDIIAQKSNVTNDFGIEWLRRHLGDEYRIHVFEFNDSHPMHIDATLVPMAPGKLLIHPERVPEVPELFKGWDVMAAPQPVIPDGHPLYMTSKWINMNILMLDEQRVIVERQDEPMISAMKKFGFTPIPCNFRNFNSFGGSFHCATADVRRRGTLQSYF</sequence>
<accession>A0ABY6PF14</accession>
<dbReference type="PANTHER" id="PTHR10488:SF1">
    <property type="entry name" value="GLYCINE AMIDINOTRANSFERASE, MITOCHONDRIAL"/>
    <property type="match status" value="1"/>
</dbReference>
<keyword evidence="2" id="KW-0808">Transferase</keyword>
<dbReference type="EMBL" id="CP110636">
    <property type="protein sequence ID" value="UZJ32376.1"/>
    <property type="molecule type" value="Genomic_DNA"/>
</dbReference>
<evidence type="ECO:0000313" key="4">
    <source>
        <dbReference type="EMBL" id="UZJ32376.1"/>
    </source>
</evidence>
<proteinExistence type="inferred from homology"/>
<evidence type="ECO:0000256" key="1">
    <source>
        <dbReference type="ARBA" id="ARBA00006943"/>
    </source>
</evidence>
<dbReference type="Proteomes" id="UP001164959">
    <property type="component" value="Chromosome"/>
</dbReference>
<protein>
    <submittedName>
        <fullName evidence="4">Amidinotransferase</fullName>
    </submittedName>
</protein>
<dbReference type="InterPro" id="IPR033195">
    <property type="entry name" value="AmidinoTrfase"/>
</dbReference>
<organism evidence="4 5">
    <name type="scientific">Streptomyces endophytica</name>
    <dbReference type="NCBI Taxonomy" id="2991496"/>
    <lineage>
        <taxon>Bacteria</taxon>
        <taxon>Bacillati</taxon>
        <taxon>Actinomycetota</taxon>
        <taxon>Actinomycetes</taxon>
        <taxon>Kitasatosporales</taxon>
        <taxon>Streptomycetaceae</taxon>
        <taxon>Streptomyces</taxon>
    </lineage>
</organism>
<evidence type="ECO:0000256" key="2">
    <source>
        <dbReference type="ARBA" id="ARBA00022679"/>
    </source>
</evidence>
<name>A0ABY6PF14_9ACTN</name>
<reference evidence="4" key="1">
    <citation type="submission" date="2022-11" db="EMBL/GenBank/DDBJ databases">
        <title>Identification and genomic analyses of a novel endophytic actinobacterium Streptomyces endophytica sp. nov. with potential for biocontrol of Yam anthracnose.</title>
        <authorList>
            <person name="Huang X."/>
        </authorList>
    </citation>
    <scope>NUCLEOTIDE SEQUENCE</scope>
    <source>
        <strain evidence="4">HNM0140</strain>
    </source>
</reference>
<dbReference type="PANTHER" id="PTHR10488">
    <property type="entry name" value="GLYCINE AMIDINOTRANSFERASE, MITOCHONDRIAL"/>
    <property type="match status" value="1"/>
</dbReference>